<gene>
    <name evidence="1" type="ORF">METZ01_LOCUS115209</name>
</gene>
<reference evidence="1" key="1">
    <citation type="submission" date="2018-05" db="EMBL/GenBank/DDBJ databases">
        <authorList>
            <person name="Lanie J.A."/>
            <person name="Ng W.-L."/>
            <person name="Kazmierczak K.M."/>
            <person name="Andrzejewski T.M."/>
            <person name="Davidsen T.M."/>
            <person name="Wayne K.J."/>
            <person name="Tettelin H."/>
            <person name="Glass J.I."/>
            <person name="Rusch D."/>
            <person name="Podicherti R."/>
            <person name="Tsui H.-C.T."/>
            <person name="Winkler M.E."/>
        </authorList>
    </citation>
    <scope>NUCLEOTIDE SEQUENCE</scope>
</reference>
<dbReference type="AlphaFoldDB" id="A0A381XC89"/>
<dbReference type="EMBL" id="UINC01014649">
    <property type="protein sequence ID" value="SVA62355.1"/>
    <property type="molecule type" value="Genomic_DNA"/>
</dbReference>
<protein>
    <submittedName>
        <fullName evidence="1">Uncharacterized protein</fullName>
    </submittedName>
</protein>
<dbReference type="Pfam" id="PF07394">
    <property type="entry name" value="DUF1501"/>
    <property type="match status" value="1"/>
</dbReference>
<organism evidence="1">
    <name type="scientific">marine metagenome</name>
    <dbReference type="NCBI Taxonomy" id="408172"/>
    <lineage>
        <taxon>unclassified sequences</taxon>
        <taxon>metagenomes</taxon>
        <taxon>ecological metagenomes</taxon>
    </lineage>
</organism>
<dbReference type="InterPro" id="IPR010869">
    <property type="entry name" value="DUF1501"/>
</dbReference>
<evidence type="ECO:0000313" key="1">
    <source>
        <dbReference type="EMBL" id="SVA62355.1"/>
    </source>
</evidence>
<feature type="non-terminal residue" evidence="1">
    <location>
        <position position="82"/>
    </location>
</feature>
<accession>A0A381XC89</accession>
<name>A0A381XC89_9ZZZZ</name>
<proteinExistence type="predicted"/>
<sequence>MALSGLLARDNALAKAARPSFVQPHFAPRAKRVIFLFMEGGPSHIDLFDPKPLLNKLAGQRMPQSFKRPITAMGETESPLLA</sequence>